<dbReference type="CDD" id="cd16913">
    <property type="entry name" value="YkuD_like"/>
    <property type="match status" value="1"/>
</dbReference>
<keyword evidence="5" id="KW-0378">Hydrolase</keyword>
<evidence type="ECO:0000256" key="5">
    <source>
        <dbReference type="ARBA" id="ARBA00022801"/>
    </source>
</evidence>
<dbReference type="Pfam" id="PF03734">
    <property type="entry name" value="YkuD"/>
    <property type="match status" value="1"/>
</dbReference>
<comment type="caution">
    <text evidence="13">The sequence shown here is derived from an EMBL/GenBank/DDBJ whole genome shotgun (WGS) entry which is preliminary data.</text>
</comment>
<evidence type="ECO:0000256" key="9">
    <source>
        <dbReference type="PROSITE-ProRule" id="PRU01373"/>
    </source>
</evidence>
<name>A0ABX3H637_PAEBO</name>
<dbReference type="RefSeq" id="WP_076112326.1">
    <property type="nucleotide sequence ID" value="NZ_MPTB01000025.1"/>
</dbReference>
<evidence type="ECO:0000259" key="12">
    <source>
        <dbReference type="PROSITE" id="PS52029"/>
    </source>
</evidence>
<feature type="region of interest" description="Disordered" evidence="10">
    <location>
        <begin position="138"/>
        <end position="170"/>
    </location>
</feature>
<dbReference type="Proteomes" id="UP000187412">
    <property type="component" value="Unassembled WGS sequence"/>
</dbReference>
<gene>
    <name evidence="13" type="ORF">BSK56_19170</name>
</gene>
<keyword evidence="8 9" id="KW-0961">Cell wall biogenesis/degradation</keyword>
<reference evidence="13 14" key="1">
    <citation type="submission" date="2016-10" db="EMBL/GenBank/DDBJ databases">
        <title>Paenibacillus species isolates.</title>
        <authorList>
            <person name="Beno S.M."/>
        </authorList>
    </citation>
    <scope>NUCLEOTIDE SEQUENCE [LARGE SCALE GENOMIC DNA]</scope>
    <source>
        <strain evidence="13 14">FSL H7-0744</strain>
    </source>
</reference>
<dbReference type="Gene3D" id="2.40.440.10">
    <property type="entry name" value="L,D-transpeptidase catalytic domain-like"/>
    <property type="match status" value="1"/>
</dbReference>
<evidence type="ECO:0000256" key="3">
    <source>
        <dbReference type="ARBA" id="ARBA00022676"/>
    </source>
</evidence>
<feature type="region of interest" description="Disordered" evidence="10">
    <location>
        <begin position="468"/>
        <end position="488"/>
    </location>
</feature>
<dbReference type="SUPFAM" id="SSF48452">
    <property type="entry name" value="TPR-like"/>
    <property type="match status" value="1"/>
</dbReference>
<sequence>MKNSQHLKAYVQLHPENKMAWYLLGKEYYKNGQQGKANYCFNQAGEVYEAFEHSKVPAEMLREYEDGLLQAARQRHQNKQRMRRVLLTLVLLLLVFLPDAAAPGTLHGPGETDNSAPEIAGGAPADLPEELTATAVPETGVQPAPDPVKQSFTAQPGDAAGPGKALAGLLQSSQPTGSTAILRMERSGKWLIWKKKLPLEATLEKSKEGRIVYQSYNSAVCACQPPDSAELKKQAAGWQEDQEELAVLWSAMQAYKSSKGVLPKSLGELEAPFPGNWLGGTTPLMKAKFASLRAAASPAVPQVPAATAKPDTATATGIPAAVQGSKSPEASGDAAAEMPFFTGPLTIIVDKQKHRLAVTSGSVILRNYEIGLGGDKTPEGTFTITDKVVNPNGHDNGEFGSRGMQLSDSNYAIHGTNEPDSIGKDESLGCIRMNRKDVEELFAMVPMGTKVQITKGVLPEELLLPEEAYPSGAPQNQTNPHKVYHWLN</sequence>
<feature type="active site" description="Nucleophile" evidence="9">
    <location>
        <position position="430"/>
    </location>
</feature>
<evidence type="ECO:0000256" key="7">
    <source>
        <dbReference type="ARBA" id="ARBA00022984"/>
    </source>
</evidence>
<evidence type="ECO:0000256" key="11">
    <source>
        <dbReference type="SAM" id="Phobius"/>
    </source>
</evidence>
<feature type="transmembrane region" description="Helical" evidence="11">
    <location>
        <begin position="85"/>
        <end position="106"/>
    </location>
</feature>
<keyword evidence="11" id="KW-1133">Transmembrane helix</keyword>
<dbReference type="PROSITE" id="PS52029">
    <property type="entry name" value="LD_TPASE"/>
    <property type="match status" value="1"/>
</dbReference>
<keyword evidence="11" id="KW-0812">Transmembrane</keyword>
<proteinExistence type="inferred from homology"/>
<evidence type="ECO:0000256" key="4">
    <source>
        <dbReference type="ARBA" id="ARBA00022679"/>
    </source>
</evidence>
<feature type="active site" description="Proton donor/acceptor" evidence="9">
    <location>
        <position position="414"/>
    </location>
</feature>
<dbReference type="EMBL" id="MPTB01000025">
    <property type="protein sequence ID" value="OMD45515.1"/>
    <property type="molecule type" value="Genomic_DNA"/>
</dbReference>
<evidence type="ECO:0000313" key="13">
    <source>
        <dbReference type="EMBL" id="OMD45515.1"/>
    </source>
</evidence>
<dbReference type="InterPro" id="IPR011990">
    <property type="entry name" value="TPR-like_helical_dom_sf"/>
</dbReference>
<dbReference type="PANTHER" id="PTHR30582:SF24">
    <property type="entry name" value="L,D-TRANSPEPTIDASE ERFK_SRFK-RELATED"/>
    <property type="match status" value="1"/>
</dbReference>
<keyword evidence="6 9" id="KW-0133">Cell shape</keyword>
<dbReference type="SUPFAM" id="SSF141523">
    <property type="entry name" value="L,D-transpeptidase catalytic domain-like"/>
    <property type="match status" value="1"/>
</dbReference>
<dbReference type="InterPro" id="IPR038063">
    <property type="entry name" value="Transpep_catalytic_dom"/>
</dbReference>
<evidence type="ECO:0000256" key="1">
    <source>
        <dbReference type="ARBA" id="ARBA00004752"/>
    </source>
</evidence>
<comment type="pathway">
    <text evidence="1 9">Cell wall biogenesis; peptidoglycan biosynthesis.</text>
</comment>
<dbReference type="InterPro" id="IPR005490">
    <property type="entry name" value="LD_TPept_cat_dom"/>
</dbReference>
<dbReference type="PANTHER" id="PTHR30582">
    <property type="entry name" value="L,D-TRANSPEPTIDASE"/>
    <property type="match status" value="1"/>
</dbReference>
<feature type="domain" description="L,D-TPase catalytic" evidence="12">
    <location>
        <begin position="345"/>
        <end position="454"/>
    </location>
</feature>
<comment type="similarity">
    <text evidence="2">Belongs to the YkuD family.</text>
</comment>
<evidence type="ECO:0000256" key="2">
    <source>
        <dbReference type="ARBA" id="ARBA00005992"/>
    </source>
</evidence>
<feature type="compositionally biased region" description="Low complexity" evidence="10">
    <location>
        <begin position="307"/>
        <end position="316"/>
    </location>
</feature>
<evidence type="ECO:0000256" key="8">
    <source>
        <dbReference type="ARBA" id="ARBA00023316"/>
    </source>
</evidence>
<evidence type="ECO:0000313" key="14">
    <source>
        <dbReference type="Proteomes" id="UP000187412"/>
    </source>
</evidence>
<dbReference type="InterPro" id="IPR050979">
    <property type="entry name" value="LD-transpeptidase"/>
</dbReference>
<accession>A0ABX3H637</accession>
<keyword evidence="4" id="KW-0808">Transferase</keyword>
<keyword evidence="14" id="KW-1185">Reference proteome</keyword>
<feature type="compositionally biased region" description="Low complexity" evidence="10">
    <location>
        <begin position="157"/>
        <end position="170"/>
    </location>
</feature>
<keyword evidence="11" id="KW-0472">Membrane</keyword>
<feature type="region of interest" description="Disordered" evidence="10">
    <location>
        <begin position="307"/>
        <end position="333"/>
    </location>
</feature>
<evidence type="ECO:0000256" key="6">
    <source>
        <dbReference type="ARBA" id="ARBA00022960"/>
    </source>
</evidence>
<keyword evidence="3" id="KW-0328">Glycosyltransferase</keyword>
<protein>
    <recommendedName>
        <fullName evidence="12">L,D-TPase catalytic domain-containing protein</fullName>
    </recommendedName>
</protein>
<organism evidence="13 14">
    <name type="scientific">Paenibacillus borealis</name>
    <dbReference type="NCBI Taxonomy" id="160799"/>
    <lineage>
        <taxon>Bacteria</taxon>
        <taxon>Bacillati</taxon>
        <taxon>Bacillota</taxon>
        <taxon>Bacilli</taxon>
        <taxon>Bacillales</taxon>
        <taxon>Paenibacillaceae</taxon>
        <taxon>Paenibacillus</taxon>
    </lineage>
</organism>
<feature type="region of interest" description="Disordered" evidence="10">
    <location>
        <begin position="106"/>
        <end position="125"/>
    </location>
</feature>
<evidence type="ECO:0000256" key="10">
    <source>
        <dbReference type="SAM" id="MobiDB-lite"/>
    </source>
</evidence>
<keyword evidence="7 9" id="KW-0573">Peptidoglycan synthesis</keyword>